<dbReference type="FunFam" id="1.10.10.10:FF:000001">
    <property type="entry name" value="LysR family transcriptional regulator"/>
    <property type="match status" value="1"/>
</dbReference>
<dbReference type="Pfam" id="PF00126">
    <property type="entry name" value="HTH_1"/>
    <property type="match status" value="1"/>
</dbReference>
<dbReference type="EMBL" id="LSTO01000001">
    <property type="protein sequence ID" value="OWW22923.1"/>
    <property type="molecule type" value="Genomic_DNA"/>
</dbReference>
<dbReference type="Gene3D" id="3.40.190.10">
    <property type="entry name" value="Periplasmic binding protein-like II"/>
    <property type="match status" value="2"/>
</dbReference>
<dbReference type="RefSeq" id="WP_088709794.1">
    <property type="nucleotide sequence ID" value="NZ_LSTO01000001.1"/>
</dbReference>
<dbReference type="GO" id="GO:0003677">
    <property type="term" value="F:DNA binding"/>
    <property type="evidence" value="ECO:0007669"/>
    <property type="project" value="UniProtKB-KW"/>
</dbReference>
<dbReference type="InterPro" id="IPR005119">
    <property type="entry name" value="LysR_subst-bd"/>
</dbReference>
<keyword evidence="2" id="KW-0805">Transcription regulation</keyword>
<organism evidence="7 8">
    <name type="scientific">Noviherbaspirillum denitrificans</name>
    <dbReference type="NCBI Taxonomy" id="1968433"/>
    <lineage>
        <taxon>Bacteria</taxon>
        <taxon>Pseudomonadati</taxon>
        <taxon>Pseudomonadota</taxon>
        <taxon>Betaproteobacteria</taxon>
        <taxon>Burkholderiales</taxon>
        <taxon>Oxalobacteraceae</taxon>
        <taxon>Noviherbaspirillum</taxon>
    </lineage>
</organism>
<dbReference type="Pfam" id="PF03466">
    <property type="entry name" value="LysR_substrate"/>
    <property type="match status" value="1"/>
</dbReference>
<evidence type="ECO:0000313" key="7">
    <source>
        <dbReference type="EMBL" id="OWW22923.1"/>
    </source>
</evidence>
<gene>
    <name evidence="7" type="ORF">AYR66_17290</name>
</gene>
<evidence type="ECO:0000256" key="1">
    <source>
        <dbReference type="ARBA" id="ARBA00009437"/>
    </source>
</evidence>
<dbReference type="PANTHER" id="PTHR30293">
    <property type="entry name" value="TRANSCRIPTIONAL REGULATORY PROTEIN NAC-RELATED"/>
    <property type="match status" value="1"/>
</dbReference>
<keyword evidence="4" id="KW-0010">Activator</keyword>
<evidence type="ECO:0000259" key="6">
    <source>
        <dbReference type="PROSITE" id="PS50931"/>
    </source>
</evidence>
<sequence>MNLDQLEAFELVAQLGSLSKAAKASAVAQSLISRKLAQLEAEWGDRLFHRTGRGVVLSEFGMRIRPHIQLMLAQAEQLRNEVKDAAGVPIGTVHLGVLPSISRELTTALFSRVRASAPGVRLRITEGFSGNLDEQLASGRLDIAVINRYGQSTPAGEEALGRIDTYVIGAAGNADLAGQKFPFTDLKGKLLVLPPAPNGLRSALDHIARQKGFSLDVAIEVDTLAAMKEVAASGEALTILPFPAVVQEVAAGILRAARLVQPGIPRTVTLCITKQRPLTRAGRFVLAELRELVPELLVRTTR</sequence>
<comment type="caution">
    <text evidence="7">The sequence shown here is derived from an EMBL/GenBank/DDBJ whole genome shotgun (WGS) entry which is preliminary data.</text>
</comment>
<dbReference type="Gene3D" id="1.10.10.10">
    <property type="entry name" value="Winged helix-like DNA-binding domain superfamily/Winged helix DNA-binding domain"/>
    <property type="match status" value="1"/>
</dbReference>
<accession>A0A254TQJ1</accession>
<keyword evidence="3" id="KW-0238">DNA-binding</keyword>
<dbReference type="InterPro" id="IPR000847">
    <property type="entry name" value="LysR_HTH_N"/>
</dbReference>
<dbReference type="PROSITE" id="PS50931">
    <property type="entry name" value="HTH_LYSR"/>
    <property type="match status" value="1"/>
</dbReference>
<proteinExistence type="inferred from homology"/>
<dbReference type="SUPFAM" id="SSF53850">
    <property type="entry name" value="Periplasmic binding protein-like II"/>
    <property type="match status" value="1"/>
</dbReference>
<protein>
    <submittedName>
        <fullName evidence="7">LysR family transcriptional regulator</fullName>
    </submittedName>
</protein>
<dbReference type="InterPro" id="IPR036390">
    <property type="entry name" value="WH_DNA-bd_sf"/>
</dbReference>
<dbReference type="InterPro" id="IPR036388">
    <property type="entry name" value="WH-like_DNA-bd_sf"/>
</dbReference>
<keyword evidence="5" id="KW-0804">Transcription</keyword>
<name>A0A254TQJ1_9BURK</name>
<comment type="similarity">
    <text evidence="1">Belongs to the LysR transcriptional regulatory family.</text>
</comment>
<dbReference type="Proteomes" id="UP000197535">
    <property type="component" value="Unassembled WGS sequence"/>
</dbReference>
<dbReference type="GO" id="GO:2000142">
    <property type="term" value="P:regulation of DNA-templated transcription initiation"/>
    <property type="evidence" value="ECO:0007669"/>
    <property type="project" value="TreeGrafter"/>
</dbReference>
<evidence type="ECO:0000256" key="2">
    <source>
        <dbReference type="ARBA" id="ARBA00023015"/>
    </source>
</evidence>
<keyword evidence="8" id="KW-1185">Reference proteome</keyword>
<evidence type="ECO:0000256" key="5">
    <source>
        <dbReference type="ARBA" id="ARBA00023163"/>
    </source>
</evidence>
<dbReference type="GO" id="GO:0003700">
    <property type="term" value="F:DNA-binding transcription factor activity"/>
    <property type="evidence" value="ECO:0007669"/>
    <property type="project" value="InterPro"/>
</dbReference>
<reference evidence="7 8" key="1">
    <citation type="submission" date="2016-02" db="EMBL/GenBank/DDBJ databases">
        <authorList>
            <person name="Wen L."/>
            <person name="He K."/>
            <person name="Yang H."/>
        </authorList>
    </citation>
    <scope>NUCLEOTIDE SEQUENCE [LARGE SCALE GENOMIC DNA]</scope>
    <source>
        <strain evidence="7 8">TSA40</strain>
    </source>
</reference>
<evidence type="ECO:0000256" key="3">
    <source>
        <dbReference type="ARBA" id="ARBA00023125"/>
    </source>
</evidence>
<feature type="domain" description="HTH lysR-type" evidence="6">
    <location>
        <begin position="1"/>
        <end position="58"/>
    </location>
</feature>
<dbReference type="SUPFAM" id="SSF46785">
    <property type="entry name" value="Winged helix' DNA-binding domain"/>
    <property type="match status" value="1"/>
</dbReference>
<evidence type="ECO:0000256" key="4">
    <source>
        <dbReference type="ARBA" id="ARBA00023159"/>
    </source>
</evidence>
<dbReference type="PANTHER" id="PTHR30293:SF0">
    <property type="entry name" value="NITROGEN ASSIMILATION REGULATORY PROTEIN NAC"/>
    <property type="match status" value="1"/>
</dbReference>
<dbReference type="AlphaFoldDB" id="A0A254TQJ1"/>
<evidence type="ECO:0000313" key="8">
    <source>
        <dbReference type="Proteomes" id="UP000197535"/>
    </source>
</evidence>
<dbReference type="OrthoDB" id="8587114at2"/>